<protein>
    <submittedName>
        <fullName evidence="1">Uncharacterized protein</fullName>
    </submittedName>
</protein>
<organism evidence="1 2">
    <name type="scientific">Paramecium octaurelia</name>
    <dbReference type="NCBI Taxonomy" id="43137"/>
    <lineage>
        <taxon>Eukaryota</taxon>
        <taxon>Sar</taxon>
        <taxon>Alveolata</taxon>
        <taxon>Ciliophora</taxon>
        <taxon>Intramacronucleata</taxon>
        <taxon>Oligohymenophorea</taxon>
        <taxon>Peniculida</taxon>
        <taxon>Parameciidae</taxon>
        <taxon>Paramecium</taxon>
    </lineage>
</organism>
<reference evidence="1" key="1">
    <citation type="submission" date="2021-01" db="EMBL/GenBank/DDBJ databases">
        <authorList>
            <consortium name="Genoscope - CEA"/>
            <person name="William W."/>
        </authorList>
    </citation>
    <scope>NUCLEOTIDE SEQUENCE</scope>
</reference>
<accession>A0A8S1VJB3</accession>
<sequence length="46" mass="5440">MNYISNTYFISKDFIERVTFGFVLIKGCLNLTKITFKTVSQQYRNP</sequence>
<dbReference type="EMBL" id="CAJJDP010000069">
    <property type="protein sequence ID" value="CAD8178028.1"/>
    <property type="molecule type" value="Genomic_DNA"/>
</dbReference>
<dbReference type="AlphaFoldDB" id="A0A8S1VJB3"/>
<comment type="caution">
    <text evidence="1">The sequence shown here is derived from an EMBL/GenBank/DDBJ whole genome shotgun (WGS) entry which is preliminary data.</text>
</comment>
<name>A0A8S1VJB3_PAROT</name>
<evidence type="ECO:0000313" key="2">
    <source>
        <dbReference type="Proteomes" id="UP000683925"/>
    </source>
</evidence>
<keyword evidence="2" id="KW-1185">Reference proteome</keyword>
<proteinExistence type="predicted"/>
<dbReference type="Proteomes" id="UP000683925">
    <property type="component" value="Unassembled WGS sequence"/>
</dbReference>
<gene>
    <name evidence="1" type="ORF">POCTA_138.1.T0700091</name>
</gene>
<evidence type="ECO:0000313" key="1">
    <source>
        <dbReference type="EMBL" id="CAD8178028.1"/>
    </source>
</evidence>